<comment type="caution">
    <text evidence="1">The sequence shown here is derived from an EMBL/GenBank/DDBJ whole genome shotgun (WGS) entry which is preliminary data.</text>
</comment>
<proteinExistence type="predicted"/>
<accession>A0A4C1TIZ9</accession>
<name>A0A4C1TIZ9_EUMVA</name>
<sequence>MKCLDTAHIKRLAFHYGIVQREGFIRGIAGVLLRSDFEALLALGDTVIFVSDFNDKNLRIMKGFLLGDCFDDVVSQQCAALK</sequence>
<dbReference type="Proteomes" id="UP000299102">
    <property type="component" value="Unassembled WGS sequence"/>
</dbReference>
<evidence type="ECO:0000313" key="2">
    <source>
        <dbReference type="Proteomes" id="UP000299102"/>
    </source>
</evidence>
<gene>
    <name evidence="1" type="ORF">EVAR_6915_1</name>
</gene>
<organism evidence="1 2">
    <name type="scientific">Eumeta variegata</name>
    <name type="common">Bagworm moth</name>
    <name type="synonym">Eumeta japonica</name>
    <dbReference type="NCBI Taxonomy" id="151549"/>
    <lineage>
        <taxon>Eukaryota</taxon>
        <taxon>Metazoa</taxon>
        <taxon>Ecdysozoa</taxon>
        <taxon>Arthropoda</taxon>
        <taxon>Hexapoda</taxon>
        <taxon>Insecta</taxon>
        <taxon>Pterygota</taxon>
        <taxon>Neoptera</taxon>
        <taxon>Endopterygota</taxon>
        <taxon>Lepidoptera</taxon>
        <taxon>Glossata</taxon>
        <taxon>Ditrysia</taxon>
        <taxon>Tineoidea</taxon>
        <taxon>Psychidae</taxon>
        <taxon>Oiketicinae</taxon>
        <taxon>Eumeta</taxon>
    </lineage>
</organism>
<dbReference type="EMBL" id="BGZK01000058">
    <property type="protein sequence ID" value="GBP13570.1"/>
    <property type="molecule type" value="Genomic_DNA"/>
</dbReference>
<reference evidence="1 2" key="1">
    <citation type="journal article" date="2019" name="Commun. Biol.">
        <title>The bagworm genome reveals a unique fibroin gene that provides high tensile strength.</title>
        <authorList>
            <person name="Kono N."/>
            <person name="Nakamura H."/>
            <person name="Ohtoshi R."/>
            <person name="Tomita M."/>
            <person name="Numata K."/>
            <person name="Arakawa K."/>
        </authorList>
    </citation>
    <scope>NUCLEOTIDE SEQUENCE [LARGE SCALE GENOMIC DNA]</scope>
</reference>
<evidence type="ECO:0000313" key="1">
    <source>
        <dbReference type="EMBL" id="GBP13570.1"/>
    </source>
</evidence>
<dbReference type="AlphaFoldDB" id="A0A4C1TIZ9"/>
<keyword evidence="2" id="KW-1185">Reference proteome</keyword>
<protein>
    <submittedName>
        <fullName evidence="1">Uncharacterized protein</fullName>
    </submittedName>
</protein>